<organism evidence="2 3">
    <name type="scientific">Puccinia coronata f. sp. avenae</name>
    <dbReference type="NCBI Taxonomy" id="200324"/>
    <lineage>
        <taxon>Eukaryota</taxon>
        <taxon>Fungi</taxon>
        <taxon>Dikarya</taxon>
        <taxon>Basidiomycota</taxon>
        <taxon>Pucciniomycotina</taxon>
        <taxon>Pucciniomycetes</taxon>
        <taxon>Pucciniales</taxon>
        <taxon>Pucciniaceae</taxon>
        <taxon>Puccinia</taxon>
    </lineage>
</organism>
<evidence type="ECO:0000313" key="3">
    <source>
        <dbReference type="Proteomes" id="UP000235392"/>
    </source>
</evidence>
<sequence length="232" mass="26737">MTEKPTIKPSAEVKDASFRSTEPDKHSEKEYLERFRKLMKVSSCVFRDKQVLFPPAQSPNRTPIPTLPNDISDAEDEIAKRLGLTLLPALQEKVRDLTIAMSPSNWKHNTISWLEAVLHWWFEFKQTLEEIGWSQMITVWRTRMLVQDNRLLAIHHLSPIGQKIYMETQNLVHGPIGDLFITCGRLFDSFGTCNGSSLSPIGDYLSLYETWEKIVSQSALTIETPDRLIHWL</sequence>
<feature type="region of interest" description="Disordered" evidence="1">
    <location>
        <begin position="1"/>
        <end position="27"/>
    </location>
</feature>
<accession>A0A2N5SFC7</accession>
<reference evidence="2 3" key="1">
    <citation type="submission" date="2017-11" db="EMBL/GenBank/DDBJ databases">
        <title>De novo assembly and phasing of dikaryotic genomes from two isolates of Puccinia coronata f. sp. avenae, the causal agent of oat crown rust.</title>
        <authorList>
            <person name="Miller M.E."/>
            <person name="Zhang Y."/>
            <person name="Omidvar V."/>
            <person name="Sperschneider J."/>
            <person name="Schwessinger B."/>
            <person name="Raley C."/>
            <person name="Palmer J.M."/>
            <person name="Garnica D."/>
            <person name="Upadhyaya N."/>
            <person name="Rathjen J."/>
            <person name="Taylor J.M."/>
            <person name="Park R.F."/>
            <person name="Dodds P.N."/>
            <person name="Hirsch C.D."/>
            <person name="Kianian S.F."/>
            <person name="Figueroa M."/>
        </authorList>
    </citation>
    <scope>NUCLEOTIDE SEQUENCE [LARGE SCALE GENOMIC DNA]</scope>
    <source>
        <strain evidence="2">12SD80</strain>
    </source>
</reference>
<dbReference type="Proteomes" id="UP000235392">
    <property type="component" value="Unassembled WGS sequence"/>
</dbReference>
<comment type="caution">
    <text evidence="2">The sequence shown here is derived from an EMBL/GenBank/DDBJ whole genome shotgun (WGS) entry which is preliminary data.</text>
</comment>
<protein>
    <submittedName>
        <fullName evidence="2">Uncharacterized protein</fullName>
    </submittedName>
</protein>
<gene>
    <name evidence="2" type="ORF">PCASD_23818</name>
</gene>
<dbReference type="AlphaFoldDB" id="A0A2N5SFC7"/>
<evidence type="ECO:0000313" key="2">
    <source>
        <dbReference type="EMBL" id="PLW11947.1"/>
    </source>
</evidence>
<evidence type="ECO:0000256" key="1">
    <source>
        <dbReference type="SAM" id="MobiDB-lite"/>
    </source>
</evidence>
<name>A0A2N5SFC7_9BASI</name>
<proteinExistence type="predicted"/>
<dbReference type="EMBL" id="PGCI01000903">
    <property type="protein sequence ID" value="PLW11947.1"/>
    <property type="molecule type" value="Genomic_DNA"/>
</dbReference>